<gene>
    <name evidence="10" type="ordered locus">Ethha_1319</name>
</gene>
<dbReference type="KEGG" id="eha:Ethha_1319"/>
<feature type="domain" description="Mechanosensitive ion channel transmembrane helices 2/3" evidence="9">
    <location>
        <begin position="146"/>
        <end position="187"/>
    </location>
</feature>
<dbReference type="InterPro" id="IPR011014">
    <property type="entry name" value="MscS_channel_TM-2"/>
</dbReference>
<dbReference type="PROSITE" id="PS01246">
    <property type="entry name" value="UPF0003"/>
    <property type="match status" value="1"/>
</dbReference>
<sequence>MMIWQDVTTLAGNLARLGVVRYLVPPIVFLAVLAGGWIVSRVWKALGRKLDGAGIAWGRTVVPACLRPLHVFFLITGLYAALSLFPGFAQHAAFVTFFTKIYRSLMIVLVAWVFWNLESAPNLEQSALAKQMDIQSNQAVLPILSKALRFITVALAVLIIAQEWNFSISGLLAGLGLGGLALSLAAKDMLASIFGGLIILLDKPFKIGDWIEAASIEGTVEDITFRSVKIRTFTQALVTVPNANVVDSAVTNWSRMGKRRVVLKLELSVQTPPAVLRTAKSAVLHFVKGHKGVHPETATASFDDLSGARLLFTVIYYTRTTKWETFLNIREDILLNTMQLLEKHRVALAVPAQEVRLVCGQEPLAQEPETGVVKKSLDKPAQP</sequence>
<dbReference type="InterPro" id="IPR011066">
    <property type="entry name" value="MscS_channel_C_sf"/>
</dbReference>
<comment type="subcellular location">
    <subcellularLocation>
        <location evidence="1">Cell membrane</location>
        <topology evidence="1">Multi-pass membrane protein</topology>
    </subcellularLocation>
</comment>
<dbReference type="InterPro" id="IPR049142">
    <property type="entry name" value="MS_channel_1st"/>
</dbReference>
<accession>E6U692</accession>
<dbReference type="SUPFAM" id="SSF82689">
    <property type="entry name" value="Mechanosensitive channel protein MscS (YggB), C-terminal domain"/>
    <property type="match status" value="1"/>
</dbReference>
<dbReference type="GO" id="GO:0005886">
    <property type="term" value="C:plasma membrane"/>
    <property type="evidence" value="ECO:0007669"/>
    <property type="project" value="UniProtKB-SubCell"/>
</dbReference>
<dbReference type="GO" id="GO:0055085">
    <property type="term" value="P:transmembrane transport"/>
    <property type="evidence" value="ECO:0007669"/>
    <property type="project" value="InterPro"/>
</dbReference>
<evidence type="ECO:0000256" key="5">
    <source>
        <dbReference type="ARBA" id="ARBA00022989"/>
    </source>
</evidence>
<organism evidence="10 11">
    <name type="scientific">Ethanoligenens harbinense (strain DSM 18485 / JCM 12961 / CGMCC 1.5033 / YUAN-3)</name>
    <dbReference type="NCBI Taxonomy" id="663278"/>
    <lineage>
        <taxon>Bacteria</taxon>
        <taxon>Bacillati</taxon>
        <taxon>Bacillota</taxon>
        <taxon>Clostridia</taxon>
        <taxon>Eubacteriales</taxon>
        <taxon>Oscillospiraceae</taxon>
        <taxon>Ethanoligenens</taxon>
    </lineage>
</organism>
<dbReference type="InterPro" id="IPR006685">
    <property type="entry name" value="MscS_channel_2nd"/>
</dbReference>
<feature type="transmembrane region" description="Helical" evidence="7">
    <location>
        <begin position="139"/>
        <end position="160"/>
    </location>
</feature>
<protein>
    <submittedName>
        <fullName evidence="10">MscS Mechanosensitive ion channel</fullName>
    </submittedName>
</protein>
<dbReference type="Proteomes" id="UP000001551">
    <property type="component" value="Chromosome"/>
</dbReference>
<dbReference type="Gene3D" id="2.30.30.60">
    <property type="match status" value="1"/>
</dbReference>
<evidence type="ECO:0000259" key="9">
    <source>
        <dbReference type="Pfam" id="PF21088"/>
    </source>
</evidence>
<dbReference type="InterPro" id="IPR006686">
    <property type="entry name" value="MscS_channel_CS"/>
</dbReference>
<dbReference type="eggNOG" id="COG0668">
    <property type="taxonomic scope" value="Bacteria"/>
</dbReference>
<dbReference type="RefSeq" id="WP_013485214.1">
    <property type="nucleotide sequence ID" value="NC_014828.1"/>
</dbReference>
<dbReference type="Pfam" id="PF21088">
    <property type="entry name" value="MS_channel_1st"/>
    <property type="match status" value="1"/>
</dbReference>
<dbReference type="PANTHER" id="PTHR43634">
    <property type="entry name" value="OW CONDUCTANCE MECHANOSENSITIVE CHANNEL"/>
    <property type="match status" value="1"/>
</dbReference>
<name>E6U692_ETHHY</name>
<evidence type="ECO:0000259" key="8">
    <source>
        <dbReference type="Pfam" id="PF00924"/>
    </source>
</evidence>
<keyword evidence="6 7" id="KW-0472">Membrane</keyword>
<keyword evidence="5 7" id="KW-1133">Transmembrane helix</keyword>
<dbReference type="InterPro" id="IPR010920">
    <property type="entry name" value="LSM_dom_sf"/>
</dbReference>
<dbReference type="STRING" id="663278.Ethha_1319"/>
<feature type="transmembrane region" description="Helical" evidence="7">
    <location>
        <begin position="20"/>
        <end position="39"/>
    </location>
</feature>
<evidence type="ECO:0000256" key="6">
    <source>
        <dbReference type="ARBA" id="ARBA00023136"/>
    </source>
</evidence>
<dbReference type="EMBL" id="CP002400">
    <property type="protein sequence ID" value="ADU26859.1"/>
    <property type="molecule type" value="Genomic_DNA"/>
</dbReference>
<feature type="transmembrane region" description="Helical" evidence="7">
    <location>
        <begin position="166"/>
        <end position="186"/>
    </location>
</feature>
<dbReference type="AlphaFoldDB" id="E6U692"/>
<dbReference type="InterPro" id="IPR045042">
    <property type="entry name" value="YnaI-like"/>
</dbReference>
<evidence type="ECO:0000313" key="10">
    <source>
        <dbReference type="EMBL" id="ADU26859.1"/>
    </source>
</evidence>
<proteinExistence type="inferred from homology"/>
<evidence type="ECO:0000313" key="11">
    <source>
        <dbReference type="Proteomes" id="UP000001551"/>
    </source>
</evidence>
<dbReference type="SUPFAM" id="SSF50182">
    <property type="entry name" value="Sm-like ribonucleoproteins"/>
    <property type="match status" value="1"/>
</dbReference>
<keyword evidence="3" id="KW-1003">Cell membrane</keyword>
<dbReference type="Pfam" id="PF00924">
    <property type="entry name" value="MS_channel_2nd"/>
    <property type="match status" value="1"/>
</dbReference>
<feature type="transmembrane region" description="Helical" evidence="7">
    <location>
        <begin position="69"/>
        <end position="89"/>
    </location>
</feature>
<dbReference type="PANTHER" id="PTHR43634:SF2">
    <property type="entry name" value="LOW CONDUCTANCE MECHANOSENSITIVE CHANNEL YNAI"/>
    <property type="match status" value="1"/>
</dbReference>
<reference evidence="10 11" key="1">
    <citation type="submission" date="2010-12" db="EMBL/GenBank/DDBJ databases">
        <title>Complete sequence of Ethanoligenens harbinense YUAN-3.</title>
        <authorList>
            <person name="Lucas S."/>
            <person name="Copeland A."/>
            <person name="Lapidus A."/>
            <person name="Cheng J.-F."/>
            <person name="Bruce D."/>
            <person name="Goodwin L."/>
            <person name="Pitluck S."/>
            <person name="Chertkov O."/>
            <person name="Misra M."/>
            <person name="Detter J.C."/>
            <person name="Han C."/>
            <person name="Tapia R."/>
            <person name="Land M."/>
            <person name="Hauser L."/>
            <person name="Jeffries C."/>
            <person name="Kyrpides N."/>
            <person name="Ivanova N."/>
            <person name="Mikhailova N."/>
            <person name="Wang A."/>
            <person name="Mouttaki H."/>
            <person name="He Z."/>
            <person name="Zhou J."/>
            <person name="Hemme C.L."/>
            <person name="Woyke T."/>
        </authorList>
    </citation>
    <scope>NUCLEOTIDE SEQUENCE [LARGE SCALE GENOMIC DNA]</scope>
    <source>
        <strain evidence="11">DSM 18485 / JCM 12961 / CGMCC 1.5033 / YUAN-3</strain>
    </source>
</reference>
<evidence type="ECO:0000256" key="2">
    <source>
        <dbReference type="ARBA" id="ARBA00008017"/>
    </source>
</evidence>
<keyword evidence="4 7" id="KW-0812">Transmembrane</keyword>
<comment type="similarity">
    <text evidence="2">Belongs to the MscS (TC 1.A.23) family.</text>
</comment>
<feature type="domain" description="Mechanosensitive ion channel MscS" evidence="8">
    <location>
        <begin position="188"/>
        <end position="255"/>
    </location>
</feature>
<dbReference type="SUPFAM" id="SSF82861">
    <property type="entry name" value="Mechanosensitive channel protein MscS (YggB), transmembrane region"/>
    <property type="match status" value="1"/>
</dbReference>
<dbReference type="HOGENOM" id="CLU_037945_0_4_9"/>
<evidence type="ECO:0000256" key="3">
    <source>
        <dbReference type="ARBA" id="ARBA00022475"/>
    </source>
</evidence>
<evidence type="ECO:0000256" key="1">
    <source>
        <dbReference type="ARBA" id="ARBA00004651"/>
    </source>
</evidence>
<feature type="transmembrane region" description="Helical" evidence="7">
    <location>
        <begin position="101"/>
        <end position="118"/>
    </location>
</feature>
<dbReference type="Gene3D" id="1.10.287.1260">
    <property type="match status" value="1"/>
</dbReference>
<evidence type="ECO:0000256" key="7">
    <source>
        <dbReference type="SAM" id="Phobius"/>
    </source>
</evidence>
<dbReference type="InterPro" id="IPR023408">
    <property type="entry name" value="MscS_beta-dom_sf"/>
</dbReference>
<keyword evidence="11" id="KW-1185">Reference proteome</keyword>
<evidence type="ECO:0000256" key="4">
    <source>
        <dbReference type="ARBA" id="ARBA00022692"/>
    </source>
</evidence>